<evidence type="ECO:0000313" key="7">
    <source>
        <dbReference type="Proteomes" id="UP000199073"/>
    </source>
</evidence>
<evidence type="ECO:0000259" key="5">
    <source>
        <dbReference type="Pfam" id="PF01323"/>
    </source>
</evidence>
<feature type="domain" description="DSBA-like thioredoxin" evidence="5">
    <location>
        <begin position="6"/>
        <end position="86"/>
    </location>
</feature>
<gene>
    <name evidence="6" type="ORF">SAMN05660330_01831</name>
</gene>
<dbReference type="InterPro" id="IPR001853">
    <property type="entry name" value="DSBA-like_thioredoxin_dom"/>
</dbReference>
<sequence length="109" mass="12155">MADPSARAALAAREQGKFWEFHDRLFAEKKLTQDSIDTIAKSLDLDMEKFKTDMASPKVRAQIQKDIQDATKADVTGTPTIFINGRKPSQRSLAGFQAVIDSELSKLKQ</sequence>
<reference evidence="6 7" key="1">
    <citation type="submission" date="2016-10" db="EMBL/GenBank/DDBJ databases">
        <authorList>
            <person name="de Groot N.N."/>
        </authorList>
    </citation>
    <scope>NUCLEOTIDE SEQUENCE [LARGE SCALE GENOMIC DNA]</scope>
    <source>
        <strain evidence="6 7">DSM 12130</strain>
    </source>
</reference>
<evidence type="ECO:0000313" key="6">
    <source>
        <dbReference type="EMBL" id="SDP10524.1"/>
    </source>
</evidence>
<dbReference type="Proteomes" id="UP000199073">
    <property type="component" value="Unassembled WGS sequence"/>
</dbReference>
<dbReference type="Gene3D" id="3.40.30.10">
    <property type="entry name" value="Glutaredoxin"/>
    <property type="match status" value="1"/>
</dbReference>
<dbReference type="PANTHER" id="PTHR13887:SF14">
    <property type="entry name" value="DISULFIDE BOND FORMATION PROTEIN D"/>
    <property type="match status" value="1"/>
</dbReference>
<dbReference type="AlphaFoldDB" id="A0A1H0PZP1"/>
<name>A0A1H0PZP1_9BACT</name>
<proteinExistence type="predicted"/>
<evidence type="ECO:0000256" key="2">
    <source>
        <dbReference type="ARBA" id="ARBA00023002"/>
    </source>
</evidence>
<dbReference type="InterPro" id="IPR036249">
    <property type="entry name" value="Thioredoxin-like_sf"/>
</dbReference>
<evidence type="ECO:0000256" key="1">
    <source>
        <dbReference type="ARBA" id="ARBA00022729"/>
    </source>
</evidence>
<evidence type="ECO:0000256" key="4">
    <source>
        <dbReference type="ARBA" id="ARBA00023284"/>
    </source>
</evidence>
<keyword evidence="1" id="KW-0732">Signal</keyword>
<dbReference type="GO" id="GO:0016491">
    <property type="term" value="F:oxidoreductase activity"/>
    <property type="evidence" value="ECO:0007669"/>
    <property type="project" value="UniProtKB-KW"/>
</dbReference>
<dbReference type="STRING" id="91360.SAMN05660330_01831"/>
<accession>A0A1H0PZP1</accession>
<dbReference type="EMBL" id="FNJI01000010">
    <property type="protein sequence ID" value="SDP10524.1"/>
    <property type="molecule type" value="Genomic_DNA"/>
</dbReference>
<dbReference type="SUPFAM" id="SSF52833">
    <property type="entry name" value="Thioredoxin-like"/>
    <property type="match status" value="1"/>
</dbReference>
<keyword evidence="2" id="KW-0560">Oxidoreductase</keyword>
<evidence type="ECO:0000256" key="3">
    <source>
        <dbReference type="ARBA" id="ARBA00023157"/>
    </source>
</evidence>
<dbReference type="PANTHER" id="PTHR13887">
    <property type="entry name" value="GLUTATHIONE S-TRANSFERASE KAPPA"/>
    <property type="match status" value="1"/>
</dbReference>
<keyword evidence="7" id="KW-1185">Reference proteome</keyword>
<keyword evidence="3" id="KW-1015">Disulfide bond</keyword>
<organism evidence="6 7">
    <name type="scientific">Desulforhopalus singaporensis</name>
    <dbReference type="NCBI Taxonomy" id="91360"/>
    <lineage>
        <taxon>Bacteria</taxon>
        <taxon>Pseudomonadati</taxon>
        <taxon>Thermodesulfobacteriota</taxon>
        <taxon>Desulfobulbia</taxon>
        <taxon>Desulfobulbales</taxon>
        <taxon>Desulfocapsaceae</taxon>
        <taxon>Desulforhopalus</taxon>
    </lineage>
</organism>
<protein>
    <submittedName>
        <fullName evidence="6">DSBA-like thioredoxin domain-containing protein</fullName>
    </submittedName>
</protein>
<dbReference type="Pfam" id="PF01323">
    <property type="entry name" value="DSBA"/>
    <property type="match status" value="1"/>
</dbReference>
<keyword evidence="4" id="KW-0676">Redox-active center</keyword>